<evidence type="ECO:0000256" key="1">
    <source>
        <dbReference type="SAM" id="SignalP"/>
    </source>
</evidence>
<name>A0A226F5M8_FOLCA</name>
<feature type="chain" id="PRO_5012262820" evidence="1">
    <location>
        <begin position="25"/>
        <end position="158"/>
    </location>
</feature>
<proteinExistence type="predicted"/>
<dbReference type="Gene3D" id="3.20.20.80">
    <property type="entry name" value="Glycosidases"/>
    <property type="match status" value="1"/>
</dbReference>
<dbReference type="EMBL" id="LNIX01000001">
    <property type="protein sequence ID" value="OXA64777.1"/>
    <property type="molecule type" value="Genomic_DNA"/>
</dbReference>
<dbReference type="OrthoDB" id="406152at2759"/>
<evidence type="ECO:0000313" key="3">
    <source>
        <dbReference type="Proteomes" id="UP000198287"/>
    </source>
</evidence>
<feature type="signal peptide" evidence="1">
    <location>
        <begin position="1"/>
        <end position="24"/>
    </location>
</feature>
<dbReference type="Proteomes" id="UP000198287">
    <property type="component" value="Unassembled WGS sequence"/>
</dbReference>
<dbReference type="AlphaFoldDB" id="A0A226F5M8"/>
<accession>A0A226F5M8</accession>
<comment type="caution">
    <text evidence="2">The sequence shown here is derived from an EMBL/GenBank/DDBJ whole genome shotgun (WGS) entry which is preliminary data.</text>
</comment>
<keyword evidence="1" id="KW-0732">Signal</keyword>
<protein>
    <submittedName>
        <fullName evidence="2">Uncharacterized protein</fullName>
    </submittedName>
</protein>
<keyword evidence="3" id="KW-1185">Reference proteome</keyword>
<evidence type="ECO:0000313" key="2">
    <source>
        <dbReference type="EMBL" id="OXA64777.1"/>
    </source>
</evidence>
<organism evidence="2 3">
    <name type="scientific">Folsomia candida</name>
    <name type="common">Springtail</name>
    <dbReference type="NCBI Taxonomy" id="158441"/>
    <lineage>
        <taxon>Eukaryota</taxon>
        <taxon>Metazoa</taxon>
        <taxon>Ecdysozoa</taxon>
        <taxon>Arthropoda</taxon>
        <taxon>Hexapoda</taxon>
        <taxon>Collembola</taxon>
        <taxon>Entomobryomorpha</taxon>
        <taxon>Isotomoidea</taxon>
        <taxon>Isotomidae</taxon>
        <taxon>Proisotominae</taxon>
        <taxon>Folsomia</taxon>
    </lineage>
</organism>
<gene>
    <name evidence="2" type="ORF">Fcan01_01339</name>
</gene>
<reference evidence="2 3" key="1">
    <citation type="submission" date="2015-12" db="EMBL/GenBank/DDBJ databases">
        <title>The genome of Folsomia candida.</title>
        <authorList>
            <person name="Faddeeva A."/>
            <person name="Derks M.F."/>
            <person name="Anvar Y."/>
            <person name="Smit S."/>
            <person name="Van Straalen N."/>
            <person name="Roelofs D."/>
        </authorList>
    </citation>
    <scope>NUCLEOTIDE SEQUENCE [LARGE SCALE GENOMIC DNA]</scope>
    <source>
        <strain evidence="2 3">VU population</strain>
        <tissue evidence="2">Whole body</tissue>
    </source>
</reference>
<sequence>MASATQYVLTLLILAAVLINERSASPTRNVTKVLKQGGKKVYAHVMPWFETKESSGNGQWGIHWTMATRNPDNVDGTGRREIAAYYYPDINLYPSGAEGLIDYQIQQMKYAGIDGVLMDWPGTAQAYDYPKNAQNAHNFIQKLEAGTDQSQGSCRCLP</sequence>